<dbReference type="PANTHER" id="PTHR12526">
    <property type="entry name" value="GLYCOSYLTRANSFERASE"/>
    <property type="match status" value="1"/>
</dbReference>
<dbReference type="PANTHER" id="PTHR12526:SF638">
    <property type="entry name" value="SPORE COAT PROTEIN SA"/>
    <property type="match status" value="1"/>
</dbReference>
<dbReference type="GO" id="GO:0016757">
    <property type="term" value="F:glycosyltransferase activity"/>
    <property type="evidence" value="ECO:0007669"/>
    <property type="project" value="InterPro"/>
</dbReference>
<dbReference type="Gene3D" id="3.40.50.2000">
    <property type="entry name" value="Glycogen Phosphorylase B"/>
    <property type="match status" value="2"/>
</dbReference>
<dbReference type="Pfam" id="PF00534">
    <property type="entry name" value="Glycos_transf_1"/>
    <property type="match status" value="1"/>
</dbReference>
<reference evidence="3 4" key="1">
    <citation type="journal article" date="2017" name="ISME J.">
        <title>An acid-tolerant ammonia-oxidizing ?-proteobacterium from soil.</title>
        <authorList>
            <person name="Hayatsu M."/>
            <person name="Tago K."/>
            <person name="Uchiyama I."/>
            <person name="Toyoda A."/>
            <person name="Wang Y."/>
            <person name="Shimomura Y."/>
            <person name="Okubo T."/>
            <person name="Kurisu F."/>
            <person name="Hirono Y."/>
            <person name="Nonaka K."/>
            <person name="Akiyama H."/>
            <person name="Itoh T."/>
            <person name="Takami H."/>
        </authorList>
    </citation>
    <scope>NUCLEOTIDE SEQUENCE [LARGE SCALE GENOMIC DNA]</scope>
    <source>
        <strain evidence="3 4">TAO100</strain>
    </source>
</reference>
<dbReference type="CDD" id="cd03819">
    <property type="entry name" value="GT4_WavL-like"/>
    <property type="match status" value="1"/>
</dbReference>
<dbReference type="Pfam" id="PF13439">
    <property type="entry name" value="Glyco_transf_4"/>
    <property type="match status" value="1"/>
</dbReference>
<gene>
    <name evidence="3" type="ORF">TAO_0266</name>
</gene>
<dbReference type="EMBL" id="AP014836">
    <property type="protein sequence ID" value="BAW79636.1"/>
    <property type="molecule type" value="Genomic_DNA"/>
</dbReference>
<evidence type="ECO:0000313" key="3">
    <source>
        <dbReference type="EMBL" id="BAW79636.1"/>
    </source>
</evidence>
<evidence type="ECO:0000259" key="2">
    <source>
        <dbReference type="Pfam" id="PF13439"/>
    </source>
</evidence>
<dbReference type="GO" id="GO:1901135">
    <property type="term" value="P:carbohydrate derivative metabolic process"/>
    <property type="evidence" value="ECO:0007669"/>
    <property type="project" value="UniProtKB-ARBA"/>
</dbReference>
<keyword evidence="4" id="KW-1185">Reference proteome</keyword>
<evidence type="ECO:0000313" key="4">
    <source>
        <dbReference type="Proteomes" id="UP000243679"/>
    </source>
</evidence>
<feature type="domain" description="Glycosyl transferase family 1" evidence="1">
    <location>
        <begin position="198"/>
        <end position="346"/>
    </location>
</feature>
<keyword evidence="3" id="KW-0808">Transferase</keyword>
<dbReference type="InterPro" id="IPR001296">
    <property type="entry name" value="Glyco_trans_1"/>
</dbReference>
<name>A0A1Q2SKH2_9GAMM</name>
<dbReference type="KEGG" id="ntt:TAO_0266"/>
<protein>
    <submittedName>
        <fullName evidence="3">Group 1 glycosyl transferase</fullName>
    </submittedName>
</protein>
<feature type="domain" description="Glycosyltransferase subfamily 4-like N-terminal" evidence="2">
    <location>
        <begin position="20"/>
        <end position="173"/>
    </location>
</feature>
<accession>A0A1Q2SKH2</accession>
<dbReference type="Proteomes" id="UP000243679">
    <property type="component" value="Chromosome"/>
</dbReference>
<proteinExistence type="predicted"/>
<dbReference type="SUPFAM" id="SSF53756">
    <property type="entry name" value="UDP-Glycosyltransferase/glycogen phosphorylase"/>
    <property type="match status" value="1"/>
</dbReference>
<dbReference type="AlphaFoldDB" id="A0A1Q2SKH2"/>
<organism evidence="3 4">
    <name type="scientific">Candidatus Nitrosoglobus terrae</name>
    <dbReference type="NCBI Taxonomy" id="1630141"/>
    <lineage>
        <taxon>Bacteria</taxon>
        <taxon>Pseudomonadati</taxon>
        <taxon>Pseudomonadota</taxon>
        <taxon>Gammaproteobacteria</taxon>
        <taxon>Chromatiales</taxon>
        <taxon>Chromatiaceae</taxon>
        <taxon>Candidatus Nitrosoglobus</taxon>
    </lineage>
</organism>
<dbReference type="InterPro" id="IPR028098">
    <property type="entry name" value="Glyco_trans_4-like_N"/>
</dbReference>
<evidence type="ECO:0000259" key="1">
    <source>
        <dbReference type="Pfam" id="PF00534"/>
    </source>
</evidence>
<sequence>MRIAQRPLTVLQVLPALESGGVERGTLEVAAELVKQGHRSMVISGGGRLVEDLRQQGSEHQQWSIGVKSPWTLALVLKLRRLLLQQQVDILHVRSRLPAWIAWLAWRSISERARPHFVTTVHGLYSVNRYSQIMTQGERIIAVSETVRRYVLKYYPQVSAKKIAVIPRGVSPEIYSYGYRPDRHWLTDWNTTYPQLQGKIILTLPGRLTRLKGHGDFIVLIERLIMEGYEVHGLIVGEEDPKRRRYIDEIKREVIHKTLQEVVTFIGHRSDMREIYAMSDLVMSLSKKPESFGRTVLEALSLGVPVIGYDHGGVGEILANLFPQGRVPLGDQRALSNRVIEFIKEKPIVPKKQYYTLECMLEKTLQCYSELRYSPS</sequence>